<evidence type="ECO:0000259" key="1">
    <source>
        <dbReference type="Pfam" id="PF00646"/>
    </source>
</evidence>
<accession>N1R3Q0</accession>
<dbReference type="InterPro" id="IPR036047">
    <property type="entry name" value="F-box-like_dom_sf"/>
</dbReference>
<dbReference type="Pfam" id="PF00646">
    <property type="entry name" value="F-box"/>
    <property type="match status" value="1"/>
</dbReference>
<protein>
    <recommendedName>
        <fullName evidence="1">F-box domain-containing protein</fullName>
    </recommendedName>
</protein>
<dbReference type="AlphaFoldDB" id="N1R3Q0"/>
<reference evidence="2" key="1">
    <citation type="submission" date="2015-06" db="UniProtKB">
        <authorList>
            <consortium name="EnsemblPlants"/>
        </authorList>
    </citation>
    <scope>IDENTIFICATION</scope>
</reference>
<organism evidence="2">
    <name type="scientific">Aegilops tauschii</name>
    <name type="common">Tausch's goatgrass</name>
    <name type="synonym">Aegilops squarrosa</name>
    <dbReference type="NCBI Taxonomy" id="37682"/>
    <lineage>
        <taxon>Eukaryota</taxon>
        <taxon>Viridiplantae</taxon>
        <taxon>Streptophyta</taxon>
        <taxon>Embryophyta</taxon>
        <taxon>Tracheophyta</taxon>
        <taxon>Spermatophyta</taxon>
        <taxon>Magnoliopsida</taxon>
        <taxon>Liliopsida</taxon>
        <taxon>Poales</taxon>
        <taxon>Poaceae</taxon>
        <taxon>BOP clade</taxon>
        <taxon>Pooideae</taxon>
        <taxon>Triticodae</taxon>
        <taxon>Triticeae</taxon>
        <taxon>Triticinae</taxon>
        <taxon>Aegilops</taxon>
    </lineage>
</organism>
<sequence length="481" mass="53774">MPPSLPPPPLIDDVIDEILLRLPPDEPEHLFRAALVCKTWLRILCDPGFLCRYRTFHGTPPLLGLLHRLQVLEGIPARRFVSTTSVPDFPHPGSGDHRARAIDCRHGRVLIYMRTDENADYLVWDPVTGERHGVPAPDIDWLIESAVVLCAADGCDHLDCHGGPFRVLFAAAHDYEDTICASVYSSETGALSEPGWPNEQTDENADYLVWDPVTGERHGVPAPDIDWLIESAVVLCAADGCAPLDCHGGPFRVVFAATHDYKDTIFASVYSSETGVWSVPVCLDKSCEVFAQHMREGLADRPYYTPYLQPRRGTLLGDAVYFTVRWGNPVVKYDLGKNFLSMIDPPAEDVYYVSLMVMENSSLGFACTRDSSLYMWSRKVDTEEAADWVQCRVIELEKIIPIANPDDEPCVVGSAEGVGVIFISTDAGLFMINLKSGLVRKVGEAGVYFSVLPYMSFYTPVDSWRWFFHTYQYNFVYASEK</sequence>
<dbReference type="InterPro" id="IPR001810">
    <property type="entry name" value="F-box_dom"/>
</dbReference>
<evidence type="ECO:0000313" key="2">
    <source>
        <dbReference type="EnsemblPlants" id="EMT16773"/>
    </source>
</evidence>
<dbReference type="PANTHER" id="PTHR32133:SF348">
    <property type="entry name" value="F-BOX DOMAIN-CONTAINING PROTEIN"/>
    <property type="match status" value="1"/>
</dbReference>
<dbReference type="EnsemblPlants" id="EMT16773">
    <property type="protein sequence ID" value="EMT16773"/>
    <property type="gene ID" value="F775_14504"/>
</dbReference>
<dbReference type="PANTHER" id="PTHR32133">
    <property type="entry name" value="OS07G0120400 PROTEIN"/>
    <property type="match status" value="1"/>
</dbReference>
<dbReference type="SUPFAM" id="SSF81383">
    <property type="entry name" value="F-box domain"/>
    <property type="match status" value="1"/>
</dbReference>
<feature type="domain" description="F-box" evidence="1">
    <location>
        <begin position="12"/>
        <end position="50"/>
    </location>
</feature>
<proteinExistence type="predicted"/>
<name>N1R3Q0_AEGTA</name>